<keyword evidence="7" id="KW-1185">Reference proteome</keyword>
<organism evidence="6 7">
    <name type="scientific">Swaminathania salitolerans</name>
    <dbReference type="NCBI Taxonomy" id="182838"/>
    <lineage>
        <taxon>Bacteria</taxon>
        <taxon>Pseudomonadati</taxon>
        <taxon>Pseudomonadota</taxon>
        <taxon>Alphaproteobacteria</taxon>
        <taxon>Acetobacterales</taxon>
        <taxon>Acetobacteraceae</taxon>
        <taxon>Swaminathania</taxon>
    </lineage>
</organism>
<dbReference type="SUPFAM" id="SSF46689">
    <property type="entry name" value="Homeodomain-like"/>
    <property type="match status" value="1"/>
</dbReference>
<dbReference type="GO" id="GO:0003677">
    <property type="term" value="F:DNA binding"/>
    <property type="evidence" value="ECO:0007669"/>
    <property type="project" value="UniProtKB-UniRule"/>
</dbReference>
<dbReference type="RefSeq" id="WP_147092552.1">
    <property type="nucleotide sequence ID" value="NZ_BJVC01000001.1"/>
</dbReference>
<dbReference type="Pfam" id="PF00440">
    <property type="entry name" value="TetR_N"/>
    <property type="match status" value="1"/>
</dbReference>
<reference evidence="6 7" key="1">
    <citation type="submission" date="2019-07" db="EMBL/GenBank/DDBJ databases">
        <title>Whole genome shotgun sequence of Swaminathania salitolerans NBRC 104436.</title>
        <authorList>
            <person name="Hosoyama A."/>
            <person name="Uohara A."/>
            <person name="Ohji S."/>
            <person name="Ichikawa N."/>
        </authorList>
    </citation>
    <scope>NUCLEOTIDE SEQUENCE [LARGE SCALE GENOMIC DNA]</scope>
    <source>
        <strain evidence="6 7">NBRC 104436</strain>
    </source>
</reference>
<dbReference type="Proteomes" id="UP000321405">
    <property type="component" value="Unassembled WGS sequence"/>
</dbReference>
<gene>
    <name evidence="6" type="ORF">SSA02_07980</name>
</gene>
<keyword evidence="3" id="KW-0804">Transcription</keyword>
<dbReference type="InterPro" id="IPR009057">
    <property type="entry name" value="Homeodomain-like_sf"/>
</dbReference>
<dbReference type="OrthoDB" id="7056813at2"/>
<evidence type="ECO:0000256" key="2">
    <source>
        <dbReference type="ARBA" id="ARBA00023125"/>
    </source>
</evidence>
<sequence>MTEAKRPSYHHGDLPAALLRSARQLLETGGISTLKLRAITRHAGVSATAAAPHFGSLSGLLSALAAQGFLELASVMAPEHAPTPRDVALAYVRFAIASPGLFTLMFRSDAIDRQDPALRAASERAFARLAGLSAEAAPEARAATMIALWGKVHGVAVLATDGLLGGIAAESGAQTLDRLLEQVFR</sequence>
<dbReference type="Gene3D" id="1.10.357.10">
    <property type="entry name" value="Tetracycline Repressor, domain 2"/>
    <property type="match status" value="1"/>
</dbReference>
<evidence type="ECO:0000256" key="4">
    <source>
        <dbReference type="PROSITE-ProRule" id="PRU00335"/>
    </source>
</evidence>
<evidence type="ECO:0000313" key="6">
    <source>
        <dbReference type="EMBL" id="GEL01635.1"/>
    </source>
</evidence>
<dbReference type="InterPro" id="IPR025996">
    <property type="entry name" value="MT1864/Rv1816-like_C"/>
</dbReference>
<dbReference type="PROSITE" id="PS50977">
    <property type="entry name" value="HTH_TETR_2"/>
    <property type="match status" value="1"/>
</dbReference>
<proteinExistence type="predicted"/>
<accession>A0A511BMZ6</accession>
<evidence type="ECO:0000256" key="1">
    <source>
        <dbReference type="ARBA" id="ARBA00023015"/>
    </source>
</evidence>
<comment type="caution">
    <text evidence="6">The sequence shown here is derived from an EMBL/GenBank/DDBJ whole genome shotgun (WGS) entry which is preliminary data.</text>
</comment>
<dbReference type="SUPFAM" id="SSF48498">
    <property type="entry name" value="Tetracyclin repressor-like, C-terminal domain"/>
    <property type="match status" value="1"/>
</dbReference>
<dbReference type="EMBL" id="BJVC01000001">
    <property type="protein sequence ID" value="GEL01635.1"/>
    <property type="molecule type" value="Genomic_DNA"/>
</dbReference>
<dbReference type="InterPro" id="IPR036271">
    <property type="entry name" value="Tet_transcr_reg_TetR-rel_C_sf"/>
</dbReference>
<feature type="DNA-binding region" description="H-T-H motif" evidence="4">
    <location>
        <begin position="35"/>
        <end position="54"/>
    </location>
</feature>
<dbReference type="AlphaFoldDB" id="A0A511BMZ6"/>
<dbReference type="InterPro" id="IPR001647">
    <property type="entry name" value="HTH_TetR"/>
</dbReference>
<name>A0A511BMZ6_9PROT</name>
<feature type="domain" description="HTH tetR-type" evidence="5">
    <location>
        <begin position="12"/>
        <end position="72"/>
    </location>
</feature>
<evidence type="ECO:0000259" key="5">
    <source>
        <dbReference type="PROSITE" id="PS50977"/>
    </source>
</evidence>
<keyword evidence="1" id="KW-0805">Transcription regulation</keyword>
<evidence type="ECO:0000313" key="7">
    <source>
        <dbReference type="Proteomes" id="UP000321405"/>
    </source>
</evidence>
<keyword evidence="2 4" id="KW-0238">DNA-binding</keyword>
<dbReference type="Pfam" id="PF13305">
    <property type="entry name" value="TetR_C_33"/>
    <property type="match status" value="1"/>
</dbReference>
<protein>
    <submittedName>
        <fullName evidence="6">Putative TetR-family transcriptional regulator</fullName>
    </submittedName>
</protein>
<evidence type="ECO:0000256" key="3">
    <source>
        <dbReference type="ARBA" id="ARBA00023163"/>
    </source>
</evidence>